<evidence type="ECO:0000256" key="8">
    <source>
        <dbReference type="ARBA" id="ARBA00022962"/>
    </source>
</evidence>
<keyword evidence="7 11" id="KW-0061">Asparagine biosynthesis</keyword>
<evidence type="ECO:0000256" key="5">
    <source>
        <dbReference type="ARBA" id="ARBA00022741"/>
    </source>
</evidence>
<dbReference type="AlphaFoldDB" id="A0A517Z6H4"/>
<reference evidence="15 16" key="1">
    <citation type="submission" date="2019-02" db="EMBL/GenBank/DDBJ databases">
        <title>Deep-cultivation of Planctomycetes and their phenomic and genomic characterization uncovers novel biology.</title>
        <authorList>
            <person name="Wiegand S."/>
            <person name="Jogler M."/>
            <person name="Boedeker C."/>
            <person name="Pinto D."/>
            <person name="Vollmers J."/>
            <person name="Rivas-Marin E."/>
            <person name="Kohn T."/>
            <person name="Peeters S.H."/>
            <person name="Heuer A."/>
            <person name="Rast P."/>
            <person name="Oberbeckmann S."/>
            <person name="Bunk B."/>
            <person name="Jeske O."/>
            <person name="Meyerdierks A."/>
            <person name="Storesund J.E."/>
            <person name="Kallscheuer N."/>
            <person name="Luecker S."/>
            <person name="Lage O.M."/>
            <person name="Pohl T."/>
            <person name="Merkel B.J."/>
            <person name="Hornburger P."/>
            <person name="Mueller R.-W."/>
            <person name="Bruemmer F."/>
            <person name="Labrenz M."/>
            <person name="Spormann A.M."/>
            <person name="Op den Camp H."/>
            <person name="Overmann J."/>
            <person name="Amann R."/>
            <person name="Jetten M.S.M."/>
            <person name="Mascher T."/>
            <person name="Medema M.H."/>
            <person name="Devos D.P."/>
            <person name="Kaster A.-K."/>
            <person name="Ovreas L."/>
            <person name="Rohde M."/>
            <person name="Galperin M.Y."/>
            <person name="Jogler C."/>
        </authorList>
    </citation>
    <scope>NUCLEOTIDE SEQUENCE [LARGE SCALE GENOMIC DNA]</scope>
    <source>
        <strain evidence="15 16">Mal4</strain>
    </source>
</reference>
<keyword evidence="8 11" id="KW-0315">Glutamine amidotransferase</keyword>
<dbReference type="GO" id="GO:0006529">
    <property type="term" value="P:asparagine biosynthetic process"/>
    <property type="evidence" value="ECO:0007669"/>
    <property type="project" value="UniProtKB-KW"/>
</dbReference>
<dbReference type="EMBL" id="CP036275">
    <property type="protein sequence ID" value="QDU38021.1"/>
    <property type="molecule type" value="Genomic_DNA"/>
</dbReference>
<comment type="similarity">
    <text evidence="1">Belongs to the asparagine synthetase family.</text>
</comment>
<dbReference type="InterPro" id="IPR014729">
    <property type="entry name" value="Rossmann-like_a/b/a_fold"/>
</dbReference>
<feature type="site" description="Important for beta-aspartyl-AMP intermediate formation" evidence="13">
    <location>
        <position position="332"/>
    </location>
</feature>
<evidence type="ECO:0000256" key="7">
    <source>
        <dbReference type="ARBA" id="ARBA00022888"/>
    </source>
</evidence>
<evidence type="ECO:0000259" key="14">
    <source>
        <dbReference type="PROSITE" id="PS51278"/>
    </source>
</evidence>
<dbReference type="SUPFAM" id="SSF52402">
    <property type="entry name" value="Adenine nucleotide alpha hydrolases-like"/>
    <property type="match status" value="1"/>
</dbReference>
<dbReference type="InterPro" id="IPR033738">
    <property type="entry name" value="AsnB_N"/>
</dbReference>
<dbReference type="GO" id="GO:0005524">
    <property type="term" value="F:ATP binding"/>
    <property type="evidence" value="ECO:0007669"/>
    <property type="project" value="UniProtKB-KW"/>
</dbReference>
<dbReference type="InterPro" id="IPR006426">
    <property type="entry name" value="Asn_synth_AEB"/>
</dbReference>
<feature type="domain" description="Glutamine amidotransferase type-2" evidence="14">
    <location>
        <begin position="2"/>
        <end position="181"/>
    </location>
</feature>
<dbReference type="NCBIfam" id="TIGR01536">
    <property type="entry name" value="asn_synth_AEB"/>
    <property type="match status" value="1"/>
</dbReference>
<accession>A0A517Z6H4</accession>
<feature type="binding site" evidence="12">
    <location>
        <position position="97"/>
    </location>
    <ligand>
        <name>L-glutamine</name>
        <dbReference type="ChEBI" id="CHEBI:58359"/>
    </ligand>
</feature>
<comment type="catalytic activity">
    <reaction evidence="10">
        <text>L-aspartate + L-glutamine + ATP + H2O = L-asparagine + L-glutamate + AMP + diphosphate + H(+)</text>
        <dbReference type="Rhea" id="RHEA:12228"/>
        <dbReference type="ChEBI" id="CHEBI:15377"/>
        <dbReference type="ChEBI" id="CHEBI:15378"/>
        <dbReference type="ChEBI" id="CHEBI:29985"/>
        <dbReference type="ChEBI" id="CHEBI:29991"/>
        <dbReference type="ChEBI" id="CHEBI:30616"/>
        <dbReference type="ChEBI" id="CHEBI:33019"/>
        <dbReference type="ChEBI" id="CHEBI:58048"/>
        <dbReference type="ChEBI" id="CHEBI:58359"/>
        <dbReference type="ChEBI" id="CHEBI:456215"/>
        <dbReference type="EC" id="6.3.5.4"/>
    </reaction>
</comment>
<proteinExistence type="inferred from homology"/>
<evidence type="ECO:0000256" key="1">
    <source>
        <dbReference type="ARBA" id="ARBA00005752"/>
    </source>
</evidence>
<dbReference type="Pfam" id="PF00733">
    <property type="entry name" value="Asn_synthase"/>
    <property type="match status" value="2"/>
</dbReference>
<evidence type="ECO:0000256" key="13">
    <source>
        <dbReference type="PIRSR" id="PIRSR001589-3"/>
    </source>
</evidence>
<dbReference type="CDD" id="cd01991">
    <property type="entry name" value="Asn_synthase_B_C"/>
    <property type="match status" value="1"/>
</dbReference>
<keyword evidence="5 12" id="KW-0547">Nucleotide-binding</keyword>
<evidence type="ECO:0000256" key="12">
    <source>
        <dbReference type="PIRSR" id="PIRSR001589-2"/>
    </source>
</evidence>
<dbReference type="PANTHER" id="PTHR11772">
    <property type="entry name" value="ASPARAGINE SYNTHETASE"/>
    <property type="match status" value="1"/>
</dbReference>
<dbReference type="SUPFAM" id="SSF56235">
    <property type="entry name" value="N-terminal nucleophile aminohydrolases (Ntn hydrolases)"/>
    <property type="match status" value="1"/>
</dbReference>
<evidence type="ECO:0000313" key="16">
    <source>
        <dbReference type="Proteomes" id="UP000320496"/>
    </source>
</evidence>
<dbReference type="PROSITE" id="PS51278">
    <property type="entry name" value="GATASE_TYPE_2"/>
    <property type="match status" value="1"/>
</dbReference>
<feature type="active site" description="For GATase activity" evidence="11">
    <location>
        <position position="2"/>
    </location>
</feature>
<dbReference type="InterPro" id="IPR001962">
    <property type="entry name" value="Asn_synthase"/>
</dbReference>
<dbReference type="PANTHER" id="PTHR11772:SF2">
    <property type="entry name" value="ASPARAGINE SYNTHETASE [GLUTAMINE-HYDROLYZING]"/>
    <property type="match status" value="1"/>
</dbReference>
<feature type="binding site" evidence="12">
    <location>
        <position position="257"/>
    </location>
    <ligand>
        <name>ATP</name>
        <dbReference type="ChEBI" id="CHEBI:30616"/>
    </ligand>
</feature>
<dbReference type="GO" id="GO:0004066">
    <property type="term" value="F:asparagine synthase (glutamine-hydrolyzing) activity"/>
    <property type="evidence" value="ECO:0007669"/>
    <property type="project" value="UniProtKB-EC"/>
</dbReference>
<dbReference type="Proteomes" id="UP000320496">
    <property type="component" value="Chromosome"/>
</dbReference>
<evidence type="ECO:0000256" key="4">
    <source>
        <dbReference type="ARBA" id="ARBA00022605"/>
    </source>
</evidence>
<evidence type="ECO:0000256" key="9">
    <source>
        <dbReference type="ARBA" id="ARBA00029440"/>
    </source>
</evidence>
<evidence type="ECO:0000256" key="10">
    <source>
        <dbReference type="ARBA" id="ARBA00048741"/>
    </source>
</evidence>
<dbReference type="RefSeq" id="WP_145369349.1">
    <property type="nucleotide sequence ID" value="NZ_CP036275.1"/>
</dbReference>
<dbReference type="CDD" id="cd00712">
    <property type="entry name" value="AsnB"/>
    <property type="match status" value="1"/>
</dbReference>
<dbReference type="KEGG" id="mri:Mal4_23410"/>
<comment type="pathway">
    <text evidence="9">Amino-acid biosynthesis.</text>
</comment>
<name>A0A517Z6H4_9PLAN</name>
<dbReference type="EC" id="6.3.5.4" evidence="2"/>
<dbReference type="OrthoDB" id="9763290at2"/>
<dbReference type="Pfam" id="PF13537">
    <property type="entry name" value="GATase_7"/>
    <property type="match status" value="1"/>
</dbReference>
<dbReference type="InterPro" id="IPR050795">
    <property type="entry name" value="Asn_Synthetase"/>
</dbReference>
<dbReference type="GO" id="GO:0005829">
    <property type="term" value="C:cytosol"/>
    <property type="evidence" value="ECO:0007669"/>
    <property type="project" value="TreeGrafter"/>
</dbReference>
<sequence length="502" mass="55892">MCGIVGLFGESDETAVREMLQRLAHRGPDGERCSQLSDITAVLGHRRLAIIDPVGGDQPIPDLAAPDRRAIVSNGMLYNYRQIRERFAEEPFVTSSDAESIFKICLADDTAAVDQLDGMFAFLVVNGNRLIAARDPIGIKPLYFARTGDRLVFASEIKAFSGLDEGIEEFPAGHVLTADLKTGEHTLDRYFRVPEPTSEIHEVNEAVERIRETLKASVAKRLQSDVPLGCFLSGGLDSSIITALACRHQPDMHTFAVGIEGSNDLLASRRVAEHLGTRHHEFVITADDVREALPQILYYLESYDRDLVRSAVPCWFVSQLASKIVTVVLTGEGADELFAGYAYHKTYHDGAALMQELHRSIGAMHNVNLQRVDRMTMAHGLEARVPFLDRDVIELGMQIAPELKLPPGSSSGDEKWILRKAFEDLLPHEIVWRDKEQFDEGSGLSGLLQQIVPSKEPVSALPDGRRPRNSEEAWYARLLGERFVDAPAVFRLTARWEDNRVD</sequence>
<evidence type="ECO:0000256" key="6">
    <source>
        <dbReference type="ARBA" id="ARBA00022840"/>
    </source>
</evidence>
<evidence type="ECO:0000256" key="11">
    <source>
        <dbReference type="PIRSR" id="PIRSR001589-1"/>
    </source>
</evidence>
<evidence type="ECO:0000256" key="2">
    <source>
        <dbReference type="ARBA" id="ARBA00012737"/>
    </source>
</evidence>
<keyword evidence="6 12" id="KW-0067">ATP-binding</keyword>
<evidence type="ECO:0000256" key="3">
    <source>
        <dbReference type="ARBA" id="ARBA00022598"/>
    </source>
</evidence>
<keyword evidence="3 15" id="KW-0436">Ligase</keyword>
<organism evidence="15 16">
    <name type="scientific">Maioricimonas rarisocia</name>
    <dbReference type="NCBI Taxonomy" id="2528026"/>
    <lineage>
        <taxon>Bacteria</taxon>
        <taxon>Pseudomonadati</taxon>
        <taxon>Planctomycetota</taxon>
        <taxon>Planctomycetia</taxon>
        <taxon>Planctomycetales</taxon>
        <taxon>Planctomycetaceae</taxon>
        <taxon>Maioricimonas</taxon>
    </lineage>
</organism>
<evidence type="ECO:0000313" key="15">
    <source>
        <dbReference type="EMBL" id="QDU38021.1"/>
    </source>
</evidence>
<keyword evidence="4 11" id="KW-0028">Amino-acid biosynthesis</keyword>
<dbReference type="PIRSF" id="PIRSF001589">
    <property type="entry name" value="Asn_synthetase_glu-h"/>
    <property type="match status" value="1"/>
</dbReference>
<dbReference type="Gene3D" id="3.60.20.10">
    <property type="entry name" value="Glutamine Phosphoribosylpyrophosphate, subunit 1, domain 1"/>
    <property type="match status" value="1"/>
</dbReference>
<keyword evidence="16" id="KW-1185">Reference proteome</keyword>
<dbReference type="InterPro" id="IPR029055">
    <property type="entry name" value="Ntn_hydrolases_N"/>
</dbReference>
<dbReference type="Gene3D" id="3.40.50.620">
    <property type="entry name" value="HUPs"/>
    <property type="match status" value="1"/>
</dbReference>
<dbReference type="InterPro" id="IPR017932">
    <property type="entry name" value="GATase_2_dom"/>
</dbReference>
<gene>
    <name evidence="15" type="primary">asnB_2</name>
    <name evidence="15" type="ORF">Mal4_23410</name>
</gene>
<protein>
    <recommendedName>
        <fullName evidence="2">asparagine synthase (glutamine-hydrolyzing)</fullName>
        <ecNumber evidence="2">6.3.5.4</ecNumber>
    </recommendedName>
</protein>